<name>A0A067NVF9_PLEO1</name>
<feature type="non-terminal residue" evidence="2">
    <location>
        <position position="1"/>
    </location>
</feature>
<sequence length="64" mass="7065">YIIVFRPHVTQEQIEDYISSVQKQGGTVTHRYDIIKGFAANLGPEALSNLQSLQGNTVESIGEC</sequence>
<proteinExistence type="inferred from homology"/>
<dbReference type="PANTHER" id="PTHR28288:SF2">
    <property type="entry name" value="PROTEASE B INHIBITOR 2"/>
    <property type="match status" value="1"/>
</dbReference>
<dbReference type="HOGENOM" id="CLU_156026_2_2_1"/>
<protein>
    <recommendedName>
        <fullName evidence="4">Inhibitor I9 domain-containing protein</fullName>
    </recommendedName>
</protein>
<dbReference type="GO" id="GO:0004866">
    <property type="term" value="F:endopeptidase inhibitor activity"/>
    <property type="evidence" value="ECO:0007669"/>
    <property type="project" value="TreeGrafter"/>
</dbReference>
<dbReference type="GO" id="GO:0042144">
    <property type="term" value="P:vacuole fusion, non-autophagic"/>
    <property type="evidence" value="ECO:0007669"/>
    <property type="project" value="TreeGrafter"/>
</dbReference>
<dbReference type="VEuPathDB" id="FungiDB:PLEOSDRAFT_29121"/>
<organism evidence="2 3">
    <name type="scientific">Pleurotus ostreatus (strain PC15)</name>
    <name type="common">Oyster mushroom</name>
    <dbReference type="NCBI Taxonomy" id="1137138"/>
    <lineage>
        <taxon>Eukaryota</taxon>
        <taxon>Fungi</taxon>
        <taxon>Dikarya</taxon>
        <taxon>Basidiomycota</taxon>
        <taxon>Agaricomycotina</taxon>
        <taxon>Agaricomycetes</taxon>
        <taxon>Agaricomycetidae</taxon>
        <taxon>Agaricales</taxon>
        <taxon>Pleurotineae</taxon>
        <taxon>Pleurotaceae</taxon>
        <taxon>Pleurotus</taxon>
    </lineage>
</organism>
<dbReference type="Gene3D" id="3.30.70.80">
    <property type="entry name" value="Peptidase S8 propeptide/proteinase inhibitor I9"/>
    <property type="match status" value="1"/>
</dbReference>
<dbReference type="PANTHER" id="PTHR28288">
    <property type="entry name" value="PROTEASE B INHIBITOR 2"/>
    <property type="match status" value="1"/>
</dbReference>
<gene>
    <name evidence="2" type="ORF">PLEOSDRAFT_29121</name>
</gene>
<dbReference type="OrthoDB" id="5518345at2759"/>
<dbReference type="Proteomes" id="UP000027073">
    <property type="component" value="Unassembled WGS sequence"/>
</dbReference>
<dbReference type="InterPro" id="IPR052471">
    <property type="entry name" value="PBI_I9"/>
</dbReference>
<reference evidence="3" key="1">
    <citation type="journal article" date="2014" name="Proc. Natl. Acad. Sci. U.S.A.">
        <title>Extensive sampling of basidiomycete genomes demonstrates inadequacy of the white-rot/brown-rot paradigm for wood decay fungi.</title>
        <authorList>
            <person name="Riley R."/>
            <person name="Salamov A.A."/>
            <person name="Brown D.W."/>
            <person name="Nagy L.G."/>
            <person name="Floudas D."/>
            <person name="Held B.W."/>
            <person name="Levasseur A."/>
            <person name="Lombard V."/>
            <person name="Morin E."/>
            <person name="Otillar R."/>
            <person name="Lindquist E.A."/>
            <person name="Sun H."/>
            <person name="LaButti K.M."/>
            <person name="Schmutz J."/>
            <person name="Jabbour D."/>
            <person name="Luo H."/>
            <person name="Baker S.E."/>
            <person name="Pisabarro A.G."/>
            <person name="Walton J.D."/>
            <person name="Blanchette R.A."/>
            <person name="Henrissat B."/>
            <person name="Martin F."/>
            <person name="Cullen D."/>
            <person name="Hibbett D.S."/>
            <person name="Grigoriev I.V."/>
        </authorList>
    </citation>
    <scope>NUCLEOTIDE SEQUENCE [LARGE SCALE GENOMIC DNA]</scope>
    <source>
        <strain evidence="3">PC15</strain>
    </source>
</reference>
<evidence type="ECO:0000313" key="3">
    <source>
        <dbReference type="Proteomes" id="UP000027073"/>
    </source>
</evidence>
<dbReference type="InterPro" id="IPR037045">
    <property type="entry name" value="S8pro/Inhibitor_I9_sf"/>
</dbReference>
<dbReference type="InParanoid" id="A0A067NVF9"/>
<dbReference type="EMBL" id="KL198008">
    <property type="protein sequence ID" value="KDQ27606.1"/>
    <property type="molecule type" value="Genomic_DNA"/>
</dbReference>
<evidence type="ECO:0008006" key="4">
    <source>
        <dbReference type="Google" id="ProtNLM"/>
    </source>
</evidence>
<comment type="similarity">
    <text evidence="1">Belongs to the protease inhibitor I9 family.</text>
</comment>
<evidence type="ECO:0000256" key="1">
    <source>
        <dbReference type="ARBA" id="ARBA00038069"/>
    </source>
</evidence>
<accession>A0A067NVF9</accession>
<evidence type="ECO:0000313" key="2">
    <source>
        <dbReference type="EMBL" id="KDQ27606.1"/>
    </source>
</evidence>
<dbReference type="SUPFAM" id="SSF54897">
    <property type="entry name" value="Protease propeptides/inhibitors"/>
    <property type="match status" value="1"/>
</dbReference>
<dbReference type="AlphaFoldDB" id="A0A067NVF9"/>